<evidence type="ECO:0000313" key="2">
    <source>
        <dbReference type="Proteomes" id="UP001057402"/>
    </source>
</evidence>
<reference evidence="2" key="1">
    <citation type="journal article" date="2023" name="Front. Plant Sci.">
        <title>Chromosomal-level genome assembly of Melastoma candidum provides insights into trichome evolution.</title>
        <authorList>
            <person name="Zhong Y."/>
            <person name="Wu W."/>
            <person name="Sun C."/>
            <person name="Zou P."/>
            <person name="Liu Y."/>
            <person name="Dai S."/>
            <person name="Zhou R."/>
        </authorList>
    </citation>
    <scope>NUCLEOTIDE SEQUENCE [LARGE SCALE GENOMIC DNA]</scope>
</reference>
<dbReference type="EMBL" id="CM042886">
    <property type="protein sequence ID" value="KAI4341833.1"/>
    <property type="molecule type" value="Genomic_DNA"/>
</dbReference>
<evidence type="ECO:0000313" key="1">
    <source>
        <dbReference type="EMBL" id="KAI4341833.1"/>
    </source>
</evidence>
<keyword evidence="2" id="KW-1185">Reference proteome</keyword>
<accession>A0ACB9NYL0</accession>
<gene>
    <name evidence="1" type="ORF">MLD38_026511</name>
</gene>
<sequence length="105" mass="11911">MTVSVLHMPRQCHSLMHQSYYICRPTQNISKNISAISIIGCWMMPQMKGPQKADLGILCMADLHFCISTSSEESGMDFARDTNPALWRTPMASICQERLNKTMRS</sequence>
<organism evidence="1 2">
    <name type="scientific">Melastoma candidum</name>
    <dbReference type="NCBI Taxonomy" id="119954"/>
    <lineage>
        <taxon>Eukaryota</taxon>
        <taxon>Viridiplantae</taxon>
        <taxon>Streptophyta</taxon>
        <taxon>Embryophyta</taxon>
        <taxon>Tracheophyta</taxon>
        <taxon>Spermatophyta</taxon>
        <taxon>Magnoliopsida</taxon>
        <taxon>eudicotyledons</taxon>
        <taxon>Gunneridae</taxon>
        <taxon>Pentapetalae</taxon>
        <taxon>rosids</taxon>
        <taxon>malvids</taxon>
        <taxon>Myrtales</taxon>
        <taxon>Melastomataceae</taxon>
        <taxon>Melastomatoideae</taxon>
        <taxon>Melastomateae</taxon>
        <taxon>Melastoma</taxon>
    </lineage>
</organism>
<dbReference type="Proteomes" id="UP001057402">
    <property type="component" value="Chromosome 7"/>
</dbReference>
<name>A0ACB9NYL0_9MYRT</name>
<protein>
    <submittedName>
        <fullName evidence="1">Uncharacterized protein</fullName>
    </submittedName>
</protein>
<proteinExistence type="predicted"/>
<comment type="caution">
    <text evidence="1">The sequence shown here is derived from an EMBL/GenBank/DDBJ whole genome shotgun (WGS) entry which is preliminary data.</text>
</comment>